<dbReference type="InterPro" id="IPR011991">
    <property type="entry name" value="ArsR-like_HTH"/>
</dbReference>
<organism evidence="2 3">
    <name type="scientific">Streptomyces xiamenensis</name>
    <dbReference type="NCBI Taxonomy" id="408015"/>
    <lineage>
        <taxon>Bacteria</taxon>
        <taxon>Bacillati</taxon>
        <taxon>Actinomycetota</taxon>
        <taxon>Actinomycetes</taxon>
        <taxon>Kitasatosporales</taxon>
        <taxon>Streptomycetaceae</taxon>
        <taxon>Streptomyces</taxon>
    </lineage>
</organism>
<evidence type="ECO:0000259" key="1">
    <source>
        <dbReference type="SMART" id="SM00418"/>
    </source>
</evidence>
<dbReference type="Gene3D" id="1.10.10.10">
    <property type="entry name" value="Winged helix-like DNA-binding domain superfamily/Winged helix DNA-binding domain"/>
    <property type="match status" value="1"/>
</dbReference>
<keyword evidence="3" id="KW-1185">Reference proteome</keyword>
<dbReference type="KEGG" id="sxi:SXIM_17690"/>
<dbReference type="CDD" id="cd00090">
    <property type="entry name" value="HTH_ARSR"/>
    <property type="match status" value="1"/>
</dbReference>
<dbReference type="HOGENOM" id="CLU_119559_0_0_11"/>
<evidence type="ECO:0000313" key="2">
    <source>
        <dbReference type="EMBL" id="AKG43153.1"/>
    </source>
</evidence>
<reference evidence="2" key="1">
    <citation type="submission" date="2019-08" db="EMBL/GenBank/DDBJ databases">
        <title>Complete genome sequence of a mangrove-derived Streptomyces xiamenensis.</title>
        <authorList>
            <person name="Xu J."/>
        </authorList>
    </citation>
    <scope>NUCLEOTIDE SEQUENCE</scope>
    <source>
        <strain evidence="2">318</strain>
    </source>
</reference>
<name>A0A0F7FTS6_9ACTN</name>
<dbReference type="PATRIC" id="fig|408015.6.peg.1805"/>
<accession>A0A0F7FTS6</accession>
<dbReference type="GO" id="GO:0003700">
    <property type="term" value="F:DNA-binding transcription factor activity"/>
    <property type="evidence" value="ECO:0007669"/>
    <property type="project" value="InterPro"/>
</dbReference>
<dbReference type="EMBL" id="CP009922">
    <property type="protein sequence ID" value="AKG43153.1"/>
    <property type="molecule type" value="Genomic_DNA"/>
</dbReference>
<proteinExistence type="predicted"/>
<dbReference type="SUPFAM" id="SSF46785">
    <property type="entry name" value="Winged helix' DNA-binding domain"/>
    <property type="match status" value="1"/>
</dbReference>
<gene>
    <name evidence="2" type="ORF">SXIM_17690</name>
</gene>
<dbReference type="Pfam" id="PF12840">
    <property type="entry name" value="HTH_20"/>
    <property type="match status" value="1"/>
</dbReference>
<evidence type="ECO:0000313" key="3">
    <source>
        <dbReference type="Proteomes" id="UP000034034"/>
    </source>
</evidence>
<sequence length="176" mass="18483">MSDGLEERVAALESRVAALESGSGGADAGPAGGSGSGPAGDFWALEGLRARLPGDGTGGVLFTGSARLPTEEFTEWQFGLATDTVLAADWEQAAESFAALGHPVRMRLLREIVHGRRTVAELAALEDLGTTGQIYHHLRQLTTAGWLHTPQRGRHEIPVTRVIPLLAALAITQSPG</sequence>
<dbReference type="InterPro" id="IPR001845">
    <property type="entry name" value="HTH_ArsR_DNA-bd_dom"/>
</dbReference>
<dbReference type="Proteomes" id="UP000034034">
    <property type="component" value="Chromosome"/>
</dbReference>
<dbReference type="SMART" id="SM00418">
    <property type="entry name" value="HTH_ARSR"/>
    <property type="match status" value="1"/>
</dbReference>
<dbReference type="RefSeq" id="WP_030725075.1">
    <property type="nucleotide sequence ID" value="NZ_CP009922.3"/>
</dbReference>
<dbReference type="InterPro" id="IPR036390">
    <property type="entry name" value="WH_DNA-bd_sf"/>
</dbReference>
<dbReference type="InterPro" id="IPR036388">
    <property type="entry name" value="WH-like_DNA-bd_sf"/>
</dbReference>
<protein>
    <submittedName>
        <fullName evidence="2">Regulatory protein</fullName>
    </submittedName>
</protein>
<dbReference type="AlphaFoldDB" id="A0A0F7FTS6"/>
<feature type="domain" description="HTH arsR-type" evidence="1">
    <location>
        <begin position="95"/>
        <end position="168"/>
    </location>
</feature>
<dbReference type="STRING" id="408015.SXIM_17690"/>